<dbReference type="Gene3D" id="3.40.50.10320">
    <property type="entry name" value="LmbE-like"/>
    <property type="match status" value="1"/>
</dbReference>
<organism evidence="2 3">
    <name type="scientific">Pseudarthrobacter polychromogenes</name>
    <dbReference type="NCBI Taxonomy" id="1676"/>
    <lineage>
        <taxon>Bacteria</taxon>
        <taxon>Bacillati</taxon>
        <taxon>Actinomycetota</taxon>
        <taxon>Actinomycetes</taxon>
        <taxon>Micrococcales</taxon>
        <taxon>Micrococcaceae</taxon>
        <taxon>Pseudarthrobacter</taxon>
    </lineage>
</organism>
<dbReference type="InterPro" id="IPR008715">
    <property type="entry name" value="SAM-MeTfrase_NodS-like"/>
</dbReference>
<protein>
    <recommendedName>
        <fullName evidence="4">LmbE family N-acetylglucosaminyl deacetylase</fullName>
    </recommendedName>
</protein>
<dbReference type="InterPro" id="IPR029063">
    <property type="entry name" value="SAM-dependent_MTases_sf"/>
</dbReference>
<sequence>MVTFLHTDEGTDESAWSARGLPVIPELPLGPEELAAMRFLVLAAHPDDETLGAGGLMARLHALGAEVQVLLCTAGEASHPGSETVSREELTARRLAEFAAALDRMGLKDRWRYLGLPDSGLAERTAGISRSVSETAAALAGPAGRLAIVAPYRADGHADHDALGTVAAAVAADNGYALLEYPIWYWHWATPGHPEWQSWVRLPLEPAEQSVKERAMQEHASQTRPLSPHPGDEVLLSESFLRHFSRPFETFAWTAPQEFTPGKPGGHGTMPRTSREAQGIFDGIHSREPDPWKYTTSWYERRKRALTLAALPSEHYSAALEIGCSIGTLTEDLAPRCTSLLAVDASGAALAQAAERLAPFPGVTARQLTLPAEWPAGNYDLVVVSEVGYYLAAGELDAVVEKIRDSILPGGTLLLCHWRHPISGWELDGEAVHTRVRDGLKWPTAGLYRERDFLLETLIAPSAAVPAP</sequence>
<evidence type="ECO:0008006" key="4">
    <source>
        <dbReference type="Google" id="ProtNLM"/>
    </source>
</evidence>
<dbReference type="Proteomes" id="UP000596938">
    <property type="component" value="Unassembled WGS sequence"/>
</dbReference>
<dbReference type="RefSeq" id="WP_188810284.1">
    <property type="nucleotide sequence ID" value="NZ_BAAAWV010000001.1"/>
</dbReference>
<comment type="caution">
    <text evidence="2">The sequence shown here is derived from an EMBL/GenBank/DDBJ whole genome shotgun (WGS) entry which is preliminary data.</text>
</comment>
<dbReference type="Pfam" id="PF05401">
    <property type="entry name" value="NodS"/>
    <property type="match status" value="1"/>
</dbReference>
<dbReference type="CDD" id="cd02440">
    <property type="entry name" value="AdoMet_MTases"/>
    <property type="match status" value="1"/>
</dbReference>
<proteinExistence type="predicted"/>
<keyword evidence="3" id="KW-1185">Reference proteome</keyword>
<accession>A0ABQ1XJG4</accession>
<reference evidence="3" key="1">
    <citation type="journal article" date="2019" name="Int. J. Syst. Evol. Microbiol.">
        <title>The Global Catalogue of Microorganisms (GCM) 10K type strain sequencing project: providing services to taxonomists for standard genome sequencing and annotation.</title>
        <authorList>
            <consortium name="The Broad Institute Genomics Platform"/>
            <consortium name="The Broad Institute Genome Sequencing Center for Infectious Disease"/>
            <person name="Wu L."/>
            <person name="Ma J."/>
        </authorList>
    </citation>
    <scope>NUCLEOTIDE SEQUENCE [LARGE SCALE GENOMIC DNA]</scope>
    <source>
        <strain evidence="3">CGMCC 1.1927</strain>
    </source>
</reference>
<dbReference type="EMBL" id="BMKU01000004">
    <property type="protein sequence ID" value="GGG95292.1"/>
    <property type="molecule type" value="Genomic_DNA"/>
</dbReference>
<gene>
    <name evidence="2" type="ORF">GCM10011577_17940</name>
</gene>
<dbReference type="SUPFAM" id="SSF102588">
    <property type="entry name" value="LmbE-like"/>
    <property type="match status" value="1"/>
</dbReference>
<dbReference type="PANTHER" id="PTHR12993">
    <property type="entry name" value="N-ACETYLGLUCOSAMINYL-PHOSPHATIDYLINOSITOL DE-N-ACETYLASE-RELATED"/>
    <property type="match status" value="1"/>
</dbReference>
<evidence type="ECO:0000256" key="1">
    <source>
        <dbReference type="ARBA" id="ARBA00022833"/>
    </source>
</evidence>
<dbReference type="Gene3D" id="3.40.50.150">
    <property type="entry name" value="Vaccinia Virus protein VP39"/>
    <property type="match status" value="1"/>
</dbReference>
<dbReference type="Pfam" id="PF02585">
    <property type="entry name" value="PIG-L"/>
    <property type="match status" value="1"/>
</dbReference>
<evidence type="ECO:0000313" key="2">
    <source>
        <dbReference type="EMBL" id="GGG95292.1"/>
    </source>
</evidence>
<evidence type="ECO:0000313" key="3">
    <source>
        <dbReference type="Proteomes" id="UP000596938"/>
    </source>
</evidence>
<dbReference type="InterPro" id="IPR003737">
    <property type="entry name" value="GlcNAc_PI_deacetylase-related"/>
</dbReference>
<dbReference type="PANTHER" id="PTHR12993:SF29">
    <property type="entry name" value="BLR3841 PROTEIN"/>
    <property type="match status" value="1"/>
</dbReference>
<dbReference type="SUPFAM" id="SSF53335">
    <property type="entry name" value="S-adenosyl-L-methionine-dependent methyltransferases"/>
    <property type="match status" value="1"/>
</dbReference>
<dbReference type="InterPro" id="IPR024078">
    <property type="entry name" value="LmbE-like_dom_sf"/>
</dbReference>
<keyword evidence="1" id="KW-0862">Zinc</keyword>
<name>A0ABQ1XJG4_9MICC</name>